<gene>
    <name evidence="1" type="ordered locus">Mfer_0374</name>
</gene>
<name>E3GXZ4_METFV</name>
<keyword evidence="2" id="KW-1185">Reference proteome</keyword>
<accession>E3GXZ4</accession>
<dbReference type="STRING" id="523846.Mfer_0374"/>
<dbReference type="EMBL" id="CP002278">
    <property type="protein sequence ID" value="ADP77176.1"/>
    <property type="molecule type" value="Genomic_DNA"/>
</dbReference>
<dbReference type="KEGG" id="mfv:Mfer_0374"/>
<dbReference type="OrthoDB" id="103676at2157"/>
<sequence length="388" mass="44086">MKKYVVMIMSLILISSVSAHILIIADTRGDFPEAYNEAKEIANNLKSNGYKILELYRENATLKNVLKGMYLADGIIYIGHGGYMEGNYDNVSRIAKPPFGLVCYDGFIFGTDDGKLKINDTNITFYPPFKSGIPVILIHTCFSTGWVDDVELTNTIETIYHFSKMFTSSGANYYASAWEYGGGIIDAFLQGARTFKEANEMNYEQIKESQIYNGTIIWRNQHGYACFVGNWDGKFPMPSEVTPYNDIEAEKWYNRLFSNSSNESVDYPLFSIILSNVGKTILPIKYYASVYTNPVNGEKVMYREYSYTLQPGSYVNITLGRFPKNYAVSTTIVTYNKNTKTINMELQERFEIEGSNGQKVVISKYLRPKSLLTYTSRFTDKGGVVDIW</sequence>
<dbReference type="HOGENOM" id="CLU_710989_0_0_2"/>
<proteinExistence type="predicted"/>
<reference evidence="1 2" key="1">
    <citation type="journal article" date="2010" name="Stand. Genomic Sci.">
        <title>Complete genome sequence of Methanothermus fervidus type strain (V24S).</title>
        <authorList>
            <person name="Anderson I."/>
            <person name="Djao O.D."/>
            <person name="Misra M."/>
            <person name="Chertkov O."/>
            <person name="Nolan M."/>
            <person name="Lucas S."/>
            <person name="Lapidus A."/>
            <person name="Del Rio T.G."/>
            <person name="Tice H."/>
            <person name="Cheng J.F."/>
            <person name="Tapia R."/>
            <person name="Han C."/>
            <person name="Goodwin L."/>
            <person name="Pitluck S."/>
            <person name="Liolios K."/>
            <person name="Ivanova N."/>
            <person name="Mavromatis K."/>
            <person name="Mikhailova N."/>
            <person name="Pati A."/>
            <person name="Brambilla E."/>
            <person name="Chen A."/>
            <person name="Palaniappan K."/>
            <person name="Land M."/>
            <person name="Hauser L."/>
            <person name="Chang Y.J."/>
            <person name="Jeffries C.D."/>
            <person name="Sikorski J."/>
            <person name="Spring S."/>
            <person name="Rohde M."/>
            <person name="Eichinger K."/>
            <person name="Huber H."/>
            <person name="Wirth R."/>
            <person name="Goker M."/>
            <person name="Detter J.C."/>
            <person name="Woyke T."/>
            <person name="Bristow J."/>
            <person name="Eisen J.A."/>
            <person name="Markowitz V."/>
            <person name="Hugenholtz P."/>
            <person name="Klenk H.P."/>
            <person name="Kyrpides N.C."/>
        </authorList>
    </citation>
    <scope>NUCLEOTIDE SEQUENCE [LARGE SCALE GENOMIC DNA]</scope>
    <source>
        <strain evidence="2">ATCC 43054 / DSM 2088 / JCM 10308 / V24 S</strain>
    </source>
</reference>
<evidence type="ECO:0000313" key="2">
    <source>
        <dbReference type="Proteomes" id="UP000002315"/>
    </source>
</evidence>
<dbReference type="Proteomes" id="UP000002315">
    <property type="component" value="Chromosome"/>
</dbReference>
<organism evidence="1 2">
    <name type="scientific">Methanothermus fervidus (strain ATCC 43054 / DSM 2088 / JCM 10308 / V24 S)</name>
    <dbReference type="NCBI Taxonomy" id="523846"/>
    <lineage>
        <taxon>Archaea</taxon>
        <taxon>Methanobacteriati</taxon>
        <taxon>Methanobacteriota</taxon>
        <taxon>Methanomada group</taxon>
        <taxon>Methanobacteria</taxon>
        <taxon>Methanobacteriales</taxon>
        <taxon>Methanothermaceae</taxon>
        <taxon>Methanothermus</taxon>
    </lineage>
</organism>
<protein>
    <submittedName>
        <fullName evidence="1">Uncharacterized protein</fullName>
    </submittedName>
</protein>
<dbReference type="AlphaFoldDB" id="E3GXZ4"/>
<evidence type="ECO:0000313" key="1">
    <source>
        <dbReference type="EMBL" id="ADP77176.1"/>
    </source>
</evidence>